<dbReference type="AlphaFoldDB" id="A0A923LQZ7"/>
<sequence>MIKRKDLLAFNFYKKEKFTGSYHGMRYLIQKAEEGEETFFSVYTWSGPFNFATTEDEKKTEKRFPFQEDSLEAITNYLNEVYEADKGNWPNGIEF</sequence>
<organism evidence="1 2">
    <name type="scientific">Roseburia zhanii</name>
    <dbReference type="NCBI Taxonomy" id="2763064"/>
    <lineage>
        <taxon>Bacteria</taxon>
        <taxon>Bacillati</taxon>
        <taxon>Bacillota</taxon>
        <taxon>Clostridia</taxon>
        <taxon>Lachnospirales</taxon>
        <taxon>Lachnospiraceae</taxon>
        <taxon>Roseburia</taxon>
    </lineage>
</organism>
<accession>A0A923LQZ7</accession>
<proteinExistence type="predicted"/>
<name>A0A923LQZ7_9FIRM</name>
<dbReference type="Proteomes" id="UP000606720">
    <property type="component" value="Unassembled WGS sequence"/>
</dbReference>
<reference evidence="1" key="1">
    <citation type="submission" date="2020-08" db="EMBL/GenBank/DDBJ databases">
        <title>Genome public.</title>
        <authorList>
            <person name="Liu C."/>
            <person name="Sun Q."/>
        </authorList>
    </citation>
    <scope>NUCLEOTIDE SEQUENCE</scope>
    <source>
        <strain evidence="1">BX1005</strain>
    </source>
</reference>
<dbReference type="RefSeq" id="WP_186867307.1">
    <property type="nucleotide sequence ID" value="NZ_JACOPH010000009.1"/>
</dbReference>
<evidence type="ECO:0000313" key="1">
    <source>
        <dbReference type="EMBL" id="MBC5714671.1"/>
    </source>
</evidence>
<evidence type="ECO:0000313" key="2">
    <source>
        <dbReference type="Proteomes" id="UP000606720"/>
    </source>
</evidence>
<dbReference type="EMBL" id="JACOPH010000009">
    <property type="protein sequence ID" value="MBC5714671.1"/>
    <property type="molecule type" value="Genomic_DNA"/>
</dbReference>
<gene>
    <name evidence="1" type="ORF">H8S17_10755</name>
</gene>
<comment type="caution">
    <text evidence="1">The sequence shown here is derived from an EMBL/GenBank/DDBJ whole genome shotgun (WGS) entry which is preliminary data.</text>
</comment>
<protein>
    <submittedName>
        <fullName evidence="1">GNAT family acetyltransferase</fullName>
    </submittedName>
</protein>
<keyword evidence="2" id="KW-1185">Reference proteome</keyword>